<dbReference type="EMBL" id="KV426011">
    <property type="protein sequence ID" value="KZV92305.1"/>
    <property type="molecule type" value="Genomic_DNA"/>
</dbReference>
<organism evidence="4 5">
    <name type="scientific">Exidia glandulosa HHB12029</name>
    <dbReference type="NCBI Taxonomy" id="1314781"/>
    <lineage>
        <taxon>Eukaryota</taxon>
        <taxon>Fungi</taxon>
        <taxon>Dikarya</taxon>
        <taxon>Basidiomycota</taxon>
        <taxon>Agaricomycotina</taxon>
        <taxon>Agaricomycetes</taxon>
        <taxon>Auriculariales</taxon>
        <taxon>Exidiaceae</taxon>
        <taxon>Exidia</taxon>
    </lineage>
</organism>
<dbReference type="AlphaFoldDB" id="A0A165HQ75"/>
<dbReference type="Proteomes" id="UP000077266">
    <property type="component" value="Unassembled WGS sequence"/>
</dbReference>
<evidence type="ECO:0000256" key="2">
    <source>
        <dbReference type="ARBA" id="ARBA00023002"/>
    </source>
</evidence>
<dbReference type="GO" id="GO:0016491">
    <property type="term" value="F:oxidoreductase activity"/>
    <property type="evidence" value="ECO:0007669"/>
    <property type="project" value="UniProtKB-KW"/>
</dbReference>
<dbReference type="Pfam" id="PF11807">
    <property type="entry name" value="UstYa"/>
    <property type="match status" value="1"/>
</dbReference>
<dbReference type="GO" id="GO:0043386">
    <property type="term" value="P:mycotoxin biosynthetic process"/>
    <property type="evidence" value="ECO:0007669"/>
    <property type="project" value="InterPro"/>
</dbReference>
<dbReference type="InterPro" id="IPR021765">
    <property type="entry name" value="UstYa-like"/>
</dbReference>
<name>A0A165HQ75_EXIGL</name>
<keyword evidence="5" id="KW-1185">Reference proteome</keyword>
<keyword evidence="2" id="KW-0560">Oxidoreductase</keyword>
<evidence type="ECO:0000256" key="1">
    <source>
        <dbReference type="ARBA" id="ARBA00004685"/>
    </source>
</evidence>
<dbReference type="STRING" id="1314781.A0A165HQ75"/>
<dbReference type="InParanoid" id="A0A165HQ75"/>
<evidence type="ECO:0000313" key="5">
    <source>
        <dbReference type="Proteomes" id="UP000077266"/>
    </source>
</evidence>
<protein>
    <submittedName>
        <fullName evidence="4">Uncharacterized protein</fullName>
    </submittedName>
</protein>
<dbReference type="PANTHER" id="PTHR33365">
    <property type="entry name" value="YALI0B05434P"/>
    <property type="match status" value="1"/>
</dbReference>
<proteinExistence type="inferred from homology"/>
<comment type="similarity">
    <text evidence="3">Belongs to the ustYa family.</text>
</comment>
<evidence type="ECO:0000256" key="3">
    <source>
        <dbReference type="ARBA" id="ARBA00035112"/>
    </source>
</evidence>
<evidence type="ECO:0000313" key="4">
    <source>
        <dbReference type="EMBL" id="KZV92305.1"/>
    </source>
</evidence>
<dbReference type="OrthoDB" id="3687641at2759"/>
<sequence>MLLIANSEPLPQIQPCKRVYCETQSIPAPFYAHVSAAWLGNDFPEEFPMHPIAKVKLTVEDSTHLQILDDAATHDWSRVFPSSGGYVYLDPHRRKFALSMFHSMHCLGQLQSALSGTGNPIERPSSHHCMNYLRLLIMCQPDLTLEPMSRHVHDERHVNGVDGLGVTHTCRDWSQVYSSVELNWEDYQAWLNRTHE</sequence>
<reference evidence="4 5" key="1">
    <citation type="journal article" date="2016" name="Mol. Biol. Evol.">
        <title>Comparative Genomics of Early-Diverging Mushroom-Forming Fungi Provides Insights into the Origins of Lignocellulose Decay Capabilities.</title>
        <authorList>
            <person name="Nagy L.G."/>
            <person name="Riley R."/>
            <person name="Tritt A."/>
            <person name="Adam C."/>
            <person name="Daum C."/>
            <person name="Floudas D."/>
            <person name="Sun H."/>
            <person name="Yadav J.S."/>
            <person name="Pangilinan J."/>
            <person name="Larsson K.H."/>
            <person name="Matsuura K."/>
            <person name="Barry K."/>
            <person name="Labutti K."/>
            <person name="Kuo R."/>
            <person name="Ohm R.A."/>
            <person name="Bhattacharya S.S."/>
            <person name="Shirouzu T."/>
            <person name="Yoshinaga Y."/>
            <person name="Martin F.M."/>
            <person name="Grigoriev I.V."/>
            <person name="Hibbett D.S."/>
        </authorList>
    </citation>
    <scope>NUCLEOTIDE SEQUENCE [LARGE SCALE GENOMIC DNA]</scope>
    <source>
        <strain evidence="4 5">HHB12029</strain>
    </source>
</reference>
<dbReference type="PANTHER" id="PTHR33365:SF11">
    <property type="entry name" value="TAT PATHWAY SIGNAL SEQUENCE"/>
    <property type="match status" value="1"/>
</dbReference>
<comment type="pathway">
    <text evidence="1">Mycotoxin biosynthesis.</text>
</comment>
<gene>
    <name evidence="4" type="ORF">EXIGLDRAFT_675318</name>
</gene>
<accession>A0A165HQ75</accession>